<protein>
    <recommendedName>
        <fullName evidence="1">Methyltransferase domain-containing protein</fullName>
    </recommendedName>
</protein>
<evidence type="ECO:0000313" key="2">
    <source>
        <dbReference type="EMBL" id="CAL1705889.1"/>
    </source>
</evidence>
<dbReference type="Pfam" id="PF13383">
    <property type="entry name" value="Methyltransf_22"/>
    <property type="match status" value="1"/>
</dbReference>
<evidence type="ECO:0000313" key="3">
    <source>
        <dbReference type="Proteomes" id="UP001497453"/>
    </source>
</evidence>
<proteinExistence type="predicted"/>
<gene>
    <name evidence="2" type="ORF">GFSPODELE1_LOCUS5633</name>
</gene>
<accession>A0ABP1DF97</accession>
<dbReference type="InterPro" id="IPR026913">
    <property type="entry name" value="METTL24"/>
</dbReference>
<dbReference type="PANTHER" id="PTHR32026:SF10">
    <property type="entry name" value="METHYLTRANSFERASE-LIKE PROTEIN 24-RELATED"/>
    <property type="match status" value="1"/>
</dbReference>
<name>A0ABP1DF97_9APHY</name>
<feature type="domain" description="Methyltransferase" evidence="1">
    <location>
        <begin position="100"/>
        <end position="301"/>
    </location>
</feature>
<evidence type="ECO:0000259" key="1">
    <source>
        <dbReference type="Pfam" id="PF13383"/>
    </source>
</evidence>
<reference evidence="3" key="1">
    <citation type="submission" date="2024-04" db="EMBL/GenBank/DDBJ databases">
        <authorList>
            <person name="Shaw F."/>
            <person name="Minotto A."/>
        </authorList>
    </citation>
    <scope>NUCLEOTIDE SEQUENCE [LARGE SCALE GENOMIC DNA]</scope>
</reference>
<dbReference type="Proteomes" id="UP001497453">
    <property type="component" value="Chromosome 4"/>
</dbReference>
<dbReference type="PANTHER" id="PTHR32026">
    <property type="entry name" value="METHYLTRANSFERASE-LIKE PROTEIN 24"/>
    <property type="match status" value="1"/>
</dbReference>
<organism evidence="2 3">
    <name type="scientific">Somion occarium</name>
    <dbReference type="NCBI Taxonomy" id="3059160"/>
    <lineage>
        <taxon>Eukaryota</taxon>
        <taxon>Fungi</taxon>
        <taxon>Dikarya</taxon>
        <taxon>Basidiomycota</taxon>
        <taxon>Agaricomycotina</taxon>
        <taxon>Agaricomycetes</taxon>
        <taxon>Polyporales</taxon>
        <taxon>Cerrenaceae</taxon>
        <taxon>Somion</taxon>
    </lineage>
</organism>
<dbReference type="EMBL" id="OZ037947">
    <property type="protein sequence ID" value="CAL1705889.1"/>
    <property type="molecule type" value="Genomic_DNA"/>
</dbReference>
<sequence length="333" mass="37628">MALTSVISRHPRYSLLLVVVLIAASFLLFPSAPVSFNSISDVDYFRNRNNGRPLKAVLRDEEQRYQKVLADREAMVRKWGPTADKVTAFPPEHDFYTMWDFFIPAFQCPHHTERIGTMGDGGKWVCGIERMAQQPSCVVYSFGINGESSFEADILTRAPGCQVYGYDFSVLSFGPEIASSVSLAPRSHFWSYGLGPKDAHSNGENPPMWSLESLMRVNGHRFIDILKIDIEGAEFESLGAFVDSLIAKKGGREEDVVLPIGQLQIEIHARTGGYDTFAPFKQWWEKLERVGLRPFWTEPNLVYVNLIRGARPDLVEYSFMNIRGDHALVSERV</sequence>
<dbReference type="InterPro" id="IPR025714">
    <property type="entry name" value="Methyltranfer_dom"/>
</dbReference>
<keyword evidence="3" id="KW-1185">Reference proteome</keyword>